<evidence type="ECO:0000313" key="2">
    <source>
        <dbReference type="EMBL" id="SBS93530.1"/>
    </source>
</evidence>
<dbReference type="Proteomes" id="UP000078560">
    <property type="component" value="Unassembled WGS sequence"/>
</dbReference>
<evidence type="ECO:0000256" key="1">
    <source>
        <dbReference type="SAM" id="Phobius"/>
    </source>
</evidence>
<name>A0A1A8WKN8_PLAOA</name>
<dbReference type="EMBL" id="FLQU01001553">
    <property type="protein sequence ID" value="SBS93530.1"/>
    <property type="molecule type" value="Genomic_DNA"/>
</dbReference>
<gene>
    <name evidence="2" type="ORF">POVCU2_0081970</name>
</gene>
<keyword evidence="1" id="KW-1133">Transmembrane helix</keyword>
<proteinExistence type="predicted"/>
<reference evidence="3" key="1">
    <citation type="submission" date="2016-05" db="EMBL/GenBank/DDBJ databases">
        <authorList>
            <person name="Naeem Raeece"/>
        </authorList>
    </citation>
    <scope>NUCLEOTIDE SEQUENCE [LARGE SCALE GENOMIC DNA]</scope>
</reference>
<organism evidence="2 3">
    <name type="scientific">Plasmodium ovale curtisi</name>
    <dbReference type="NCBI Taxonomy" id="864141"/>
    <lineage>
        <taxon>Eukaryota</taxon>
        <taxon>Sar</taxon>
        <taxon>Alveolata</taxon>
        <taxon>Apicomplexa</taxon>
        <taxon>Aconoidasida</taxon>
        <taxon>Haemosporida</taxon>
        <taxon>Plasmodiidae</taxon>
        <taxon>Plasmodium</taxon>
        <taxon>Plasmodium (Plasmodium)</taxon>
    </lineage>
</organism>
<feature type="transmembrane region" description="Helical" evidence="1">
    <location>
        <begin position="259"/>
        <end position="278"/>
    </location>
</feature>
<keyword evidence="1" id="KW-0472">Membrane</keyword>
<evidence type="ECO:0000313" key="3">
    <source>
        <dbReference type="Proteomes" id="UP000078560"/>
    </source>
</evidence>
<protein>
    <submittedName>
        <fullName evidence="2">PIR Superfamily Protein</fullName>
    </submittedName>
</protein>
<keyword evidence="1" id="KW-0812">Transmembrane</keyword>
<dbReference type="AlphaFoldDB" id="A0A1A8WKN8"/>
<accession>A0A1A8WKN8</accession>
<sequence length="329" mass="38784">MINEFRAPCNYKPIEENYSFFEGTSDYAEKAKSAENDSISSDYDSGCDKFSNDDGTPNVDLVSYCKKFKYFFDLISPKRAPENYSHYENAYRYLNYWINYLLKKNSSNSSICVETFYNNLKNYDTSFDKENTLNDKIYDIKNDVLRYMDILYNLYTYYEKIYSKITDSIVTGAQSSCLDDNEKCINKYEEVILNCPDNGNNTHFCTALRYFKEKYEKLQGYIYTPNECSKIVLKKLPTYSEIKNKYGATSQKWNGENSGIITMFPTFWGIIIIIFLTYKLKLLRILTHPLLKKFKLVWHNNNLEENPSFTYSPEADYTNMQDSHYNIGY</sequence>